<dbReference type="STRING" id="50990.A0A4Y7QLX8"/>
<feature type="region of interest" description="Disordered" evidence="1">
    <location>
        <begin position="54"/>
        <end position="157"/>
    </location>
</feature>
<feature type="region of interest" description="Disordered" evidence="1">
    <location>
        <begin position="525"/>
        <end position="551"/>
    </location>
</feature>
<reference evidence="3 4" key="1">
    <citation type="submission" date="2018-06" db="EMBL/GenBank/DDBJ databases">
        <title>A transcriptomic atlas of mushroom development highlights an independent origin of complex multicellularity.</title>
        <authorList>
            <consortium name="DOE Joint Genome Institute"/>
            <person name="Krizsan K."/>
            <person name="Almasi E."/>
            <person name="Merenyi Z."/>
            <person name="Sahu N."/>
            <person name="Viragh M."/>
            <person name="Koszo T."/>
            <person name="Mondo S."/>
            <person name="Kiss B."/>
            <person name="Balint B."/>
            <person name="Kues U."/>
            <person name="Barry K."/>
            <person name="Hegedus J.C."/>
            <person name="Henrissat B."/>
            <person name="Johnson J."/>
            <person name="Lipzen A."/>
            <person name="Ohm R."/>
            <person name="Nagy I."/>
            <person name="Pangilinan J."/>
            <person name="Yan J."/>
            <person name="Xiong Y."/>
            <person name="Grigoriev I.V."/>
            <person name="Hibbett D.S."/>
            <person name="Nagy L.G."/>
        </authorList>
    </citation>
    <scope>NUCLEOTIDE SEQUENCE [LARGE SCALE GENOMIC DNA]</scope>
    <source>
        <strain evidence="3 4">SZMC22713</strain>
    </source>
</reference>
<feature type="compositionally biased region" description="Polar residues" evidence="1">
    <location>
        <begin position="99"/>
        <end position="111"/>
    </location>
</feature>
<feature type="region of interest" description="Disordered" evidence="1">
    <location>
        <begin position="439"/>
        <end position="459"/>
    </location>
</feature>
<feature type="compositionally biased region" description="Low complexity" evidence="1">
    <location>
        <begin position="527"/>
        <end position="536"/>
    </location>
</feature>
<keyword evidence="4" id="KW-1185">Reference proteome</keyword>
<evidence type="ECO:0000256" key="2">
    <source>
        <dbReference type="SAM" id="Phobius"/>
    </source>
</evidence>
<feature type="compositionally biased region" description="Pro residues" evidence="1">
    <location>
        <begin position="483"/>
        <end position="492"/>
    </location>
</feature>
<dbReference type="Proteomes" id="UP000294933">
    <property type="component" value="Unassembled WGS sequence"/>
</dbReference>
<evidence type="ECO:0000256" key="1">
    <source>
        <dbReference type="SAM" id="MobiDB-lite"/>
    </source>
</evidence>
<feature type="compositionally biased region" description="Polar residues" evidence="1">
    <location>
        <begin position="364"/>
        <end position="377"/>
    </location>
</feature>
<feature type="region of interest" description="Disordered" evidence="1">
    <location>
        <begin position="592"/>
        <end position="615"/>
    </location>
</feature>
<dbReference type="EMBL" id="ML170157">
    <property type="protein sequence ID" value="TDL28366.1"/>
    <property type="molecule type" value="Genomic_DNA"/>
</dbReference>
<name>A0A4Y7QLX8_9AGAM</name>
<sequence length="1182" mass="128427">MSHRRSEYNADRRRNHQSIASYATNLSRADSSVSFASAWTAESAEARQIRIAQFPSPPTGFPITSQTLDTDTEKTPTRSDFGIINATHEQGRPSPPQVVASSSKGGETNPPSLARRGRIPSLRVDTHLRDRPPTIAEEGTATHSRNPAPSSYKRPPSFEWQEAGSILSIDSTEDRLLSTSFITSLLGEHQLTRNAPVPARERPPRQPQRSRFEVPTPVSDVQSSITAGVSPHPLSGVEPYGPSESLHGHDRPVHVAQTLVTYPPSPPEPGSSSPAPNKQPASHWRQQQTVYPLTPTSSQIIKLDDVERPRSNRNSAEYSETLASVIDEQIQSAVRTKSVPWSRASNGARPIGVAPAYTVQTNSWKHGSLSSNNTTRTDPPKHIPDIPQSVGGHDDATGFEFDDMSYVKREDNLHHSRHFSPALPSTAGTSREYFDDVIGSSQSSRRRRRQSLKSNVSSFVSRVSRSTLGSIRQVRWLSRRPLPDLPPLPNAPPEIYLDEDTRKTEEQIPLPALMKRAGALEDMLAHSRSSTNNNSSRRSRQPLEKSYSGLHDENYSDYDDYMRRTMRSSDLNVHPGGPRPLTRTFSFLRRASQMPPPDQTTQLRRASNNKDQRNTRKKRMHLILSLIILAILLAVGAGIGLYVNFRKNGQPKCDGNFTGAACDLDASCVCTSAGVGQCNQLAQSLVDLIPTVNEIFTANFTPASMSNAVWNAQGSPVGSLCAQQALLVDVAPGLQVALSPNRTAWAQAAILWNVALSADLSATLALRTFAAKAPWTSLLTMDGPLQNSTPTFQTTQSGFVFDFGAQTVTPPDFSFQTDGTLNPDQLVELGPIATQALNRMYSFGAASATQRQKSLTNYWQTVLQQQAADLPKFLQVVRSGPFLIPFDSTGRPNGQPVVNLLTTSATAAFPPPLACYPGLSTSQFQQVNTIESSVFGLSAAQPPVSFDTSCFPSRPVYGVVDFLNLRLPFLDSRTGFAKQAAVVTTAATPRVVVYSGEVLSAIPWSNTPPNISTAALQPREYGTRDHINHVVLNYLTAIQNTTLAMELVKFVLQGSSAPPPNSSDLFNALSSLPTMEFAMFGSVTPPDLGGAVSAFSTPTGNLFFGSSQAQAFRTWALQQSTDVVAWTEFATSPEVVHEGAATDQGFESVWTPAAQLIQAGLNDPSTVGNVTRAFASLGKFSP</sequence>
<dbReference type="AlphaFoldDB" id="A0A4Y7QLX8"/>
<feature type="region of interest" description="Disordered" evidence="1">
    <location>
        <begin position="480"/>
        <end position="502"/>
    </location>
</feature>
<feature type="region of interest" description="Disordered" evidence="1">
    <location>
        <begin position="364"/>
        <end position="397"/>
    </location>
</feature>
<evidence type="ECO:0000313" key="4">
    <source>
        <dbReference type="Proteomes" id="UP000294933"/>
    </source>
</evidence>
<feature type="region of interest" description="Disordered" evidence="1">
    <location>
        <begin position="192"/>
        <end position="315"/>
    </location>
</feature>
<evidence type="ECO:0000313" key="3">
    <source>
        <dbReference type="EMBL" id="TDL28366.1"/>
    </source>
</evidence>
<accession>A0A4Y7QLX8</accession>
<protein>
    <submittedName>
        <fullName evidence="3">Uncharacterized protein</fullName>
    </submittedName>
</protein>
<feature type="transmembrane region" description="Helical" evidence="2">
    <location>
        <begin position="622"/>
        <end position="643"/>
    </location>
</feature>
<proteinExistence type="predicted"/>
<dbReference type="OrthoDB" id="5595612at2759"/>
<organism evidence="3 4">
    <name type="scientific">Rickenella mellea</name>
    <dbReference type="NCBI Taxonomy" id="50990"/>
    <lineage>
        <taxon>Eukaryota</taxon>
        <taxon>Fungi</taxon>
        <taxon>Dikarya</taxon>
        <taxon>Basidiomycota</taxon>
        <taxon>Agaricomycotina</taxon>
        <taxon>Agaricomycetes</taxon>
        <taxon>Hymenochaetales</taxon>
        <taxon>Rickenellaceae</taxon>
        <taxon>Rickenella</taxon>
    </lineage>
</organism>
<keyword evidence="2" id="KW-0812">Transmembrane</keyword>
<dbReference type="VEuPathDB" id="FungiDB:BD410DRAFT_218024"/>
<gene>
    <name evidence="3" type="ORF">BD410DRAFT_218024</name>
</gene>
<keyword evidence="2" id="KW-0472">Membrane</keyword>
<keyword evidence="2" id="KW-1133">Transmembrane helix</keyword>
<feature type="compositionally biased region" description="Polar residues" evidence="1">
    <location>
        <begin position="284"/>
        <end position="300"/>
    </location>
</feature>